<evidence type="ECO:0000313" key="2">
    <source>
        <dbReference type="EMBL" id="CAB4893018.1"/>
    </source>
</evidence>
<protein>
    <submittedName>
        <fullName evidence="2">Unannotated protein</fullName>
    </submittedName>
</protein>
<sequence>MSDPAVLPLPGVPAPRSSRPTGVRVGVRAGQRLNRRTSLVLSHEDELLLDALRDSIGPDAGIGETLRMGLRRLAVEKGIDVTKLKQEEAAAA</sequence>
<reference evidence="2" key="1">
    <citation type="submission" date="2020-05" db="EMBL/GenBank/DDBJ databases">
        <authorList>
            <person name="Chiriac C."/>
            <person name="Salcher M."/>
            <person name="Ghai R."/>
            <person name="Kavagutti S V."/>
        </authorList>
    </citation>
    <scope>NUCLEOTIDE SEQUENCE</scope>
</reference>
<name>A0A6J7FGR5_9ZZZZ</name>
<gene>
    <name evidence="2" type="ORF">UFOPK3564_00130</name>
</gene>
<accession>A0A6J7FGR5</accession>
<proteinExistence type="predicted"/>
<evidence type="ECO:0000256" key="1">
    <source>
        <dbReference type="SAM" id="MobiDB-lite"/>
    </source>
</evidence>
<organism evidence="2">
    <name type="scientific">freshwater metagenome</name>
    <dbReference type="NCBI Taxonomy" id="449393"/>
    <lineage>
        <taxon>unclassified sequences</taxon>
        <taxon>metagenomes</taxon>
        <taxon>ecological metagenomes</taxon>
    </lineage>
</organism>
<dbReference type="EMBL" id="CAFBMK010000004">
    <property type="protein sequence ID" value="CAB4893018.1"/>
    <property type="molecule type" value="Genomic_DNA"/>
</dbReference>
<feature type="region of interest" description="Disordered" evidence="1">
    <location>
        <begin position="1"/>
        <end position="23"/>
    </location>
</feature>
<dbReference type="AlphaFoldDB" id="A0A6J7FGR5"/>